<reference evidence="1 2" key="1">
    <citation type="submission" date="2017-11" db="EMBL/GenBank/DDBJ databases">
        <authorList>
            <person name="Han C.G."/>
        </authorList>
    </citation>
    <scope>NUCLEOTIDE SEQUENCE [LARGE SCALE GENOMIC DNA]</scope>
    <source>
        <strain evidence="1 2">A11</strain>
    </source>
</reference>
<name>A0A2J4RG67_9ENTR</name>
<organism evidence="1 2">
    <name type="scientific">Klebsiella michiganensis</name>
    <dbReference type="NCBI Taxonomy" id="1134687"/>
    <lineage>
        <taxon>Bacteria</taxon>
        <taxon>Pseudomonadati</taxon>
        <taxon>Pseudomonadota</taxon>
        <taxon>Gammaproteobacteria</taxon>
        <taxon>Enterobacterales</taxon>
        <taxon>Enterobacteriaceae</taxon>
        <taxon>Klebsiella/Raoultella group</taxon>
        <taxon>Klebsiella</taxon>
    </lineage>
</organism>
<proteinExistence type="predicted"/>
<dbReference type="Proteomes" id="UP000234505">
    <property type="component" value="Unassembled WGS sequence"/>
</dbReference>
<sequence>SVTIPERFTPLFHAAGYTPMALKQYEMSATLSAPPPAGH</sequence>
<comment type="caution">
    <text evidence="1">The sequence shown here is derived from an EMBL/GenBank/DDBJ whole genome shotgun (WGS) entry which is preliminary data.</text>
</comment>
<dbReference type="EMBL" id="PIDS01000192">
    <property type="protein sequence ID" value="PLL42310.1"/>
    <property type="molecule type" value="Genomic_DNA"/>
</dbReference>
<keyword evidence="1" id="KW-0808">Transferase</keyword>
<feature type="non-terminal residue" evidence="1">
    <location>
        <position position="1"/>
    </location>
</feature>
<accession>A0A2J4RG67</accession>
<evidence type="ECO:0000313" key="2">
    <source>
        <dbReference type="Proteomes" id="UP000234505"/>
    </source>
</evidence>
<evidence type="ECO:0000313" key="1">
    <source>
        <dbReference type="EMBL" id="PLL42310.1"/>
    </source>
</evidence>
<reference evidence="1 2" key="2">
    <citation type="submission" date="2018-01" db="EMBL/GenBank/DDBJ databases">
        <title>Genomic study of Klebsiella pneumoniae.</title>
        <authorList>
            <person name="Yang Y."/>
            <person name="Bicalho R."/>
        </authorList>
    </citation>
    <scope>NUCLEOTIDE SEQUENCE [LARGE SCALE GENOMIC DNA]</scope>
    <source>
        <strain evidence="1 2">A11</strain>
    </source>
</reference>
<dbReference type="AlphaFoldDB" id="A0A2J4RG67"/>
<gene>
    <name evidence="1" type="ORF">CWN50_08275</name>
</gene>
<protein>
    <submittedName>
        <fullName evidence="1">GNAT family N-acetyltransferase</fullName>
    </submittedName>
</protein>
<dbReference type="GO" id="GO:0016740">
    <property type="term" value="F:transferase activity"/>
    <property type="evidence" value="ECO:0007669"/>
    <property type="project" value="UniProtKB-KW"/>
</dbReference>